<comment type="caution">
    <text evidence="2">The sequence shown here is derived from an EMBL/GenBank/DDBJ whole genome shotgun (WGS) entry which is preliminary data.</text>
</comment>
<dbReference type="EMBL" id="NPEU01000240">
    <property type="protein sequence ID" value="RAI35915.1"/>
    <property type="molecule type" value="Genomic_DNA"/>
</dbReference>
<keyword evidence="1" id="KW-1133">Transmembrane helix</keyword>
<sequence length="188" mass="18360">MPHARAVTLARTTAVRTGALAAGIVLVATTAASAHVGQAPHVHGFADGFVHPLFGADHLAAMLAVGLWSATLGGAALLAVPAAFVVLLVVGAVLGATGVPLPAVEPAITASVIVLGLLVALAVRLPLVPAALLVGVFGLVHGYAHGAEMPAAASPLAYGLGFVTATVLLHATGIGLGLALGRIAEVRA</sequence>
<name>A0A327KEE3_9BRAD</name>
<gene>
    <name evidence="2" type="ORF">CH338_18465</name>
</gene>
<keyword evidence="3" id="KW-1185">Reference proteome</keyword>
<feature type="transmembrane region" description="Helical" evidence="1">
    <location>
        <begin position="127"/>
        <end position="144"/>
    </location>
</feature>
<evidence type="ECO:0000256" key="1">
    <source>
        <dbReference type="SAM" id="Phobius"/>
    </source>
</evidence>
<evidence type="ECO:0000313" key="3">
    <source>
        <dbReference type="Proteomes" id="UP000248863"/>
    </source>
</evidence>
<protein>
    <submittedName>
        <fullName evidence="2">Urease accessory protein</fullName>
    </submittedName>
</protein>
<proteinExistence type="predicted"/>
<dbReference type="Proteomes" id="UP000248863">
    <property type="component" value="Unassembled WGS sequence"/>
</dbReference>
<dbReference type="InterPro" id="IPR007038">
    <property type="entry name" value="HupE_UreJ"/>
</dbReference>
<evidence type="ECO:0000313" key="2">
    <source>
        <dbReference type="EMBL" id="RAI35915.1"/>
    </source>
</evidence>
<feature type="transmembrane region" description="Helical" evidence="1">
    <location>
        <begin position="75"/>
        <end position="97"/>
    </location>
</feature>
<dbReference type="OrthoDB" id="9808192at2"/>
<dbReference type="PIRSF" id="PIRSF016919">
    <property type="entry name" value="HupE_UreJ"/>
    <property type="match status" value="1"/>
</dbReference>
<keyword evidence="1" id="KW-0472">Membrane</keyword>
<keyword evidence="1" id="KW-0812">Transmembrane</keyword>
<feature type="transmembrane region" description="Helical" evidence="1">
    <location>
        <begin position="156"/>
        <end position="180"/>
    </location>
</feature>
<dbReference type="Pfam" id="PF04955">
    <property type="entry name" value="HupE_UreJ"/>
    <property type="match status" value="1"/>
</dbReference>
<accession>A0A327KEE3</accession>
<reference evidence="2 3" key="1">
    <citation type="submission" date="2017-07" db="EMBL/GenBank/DDBJ databases">
        <title>Draft Genome Sequences of Select Purple Nonsulfur Bacteria.</title>
        <authorList>
            <person name="Lasarre B."/>
            <person name="Mckinlay J.B."/>
        </authorList>
    </citation>
    <scope>NUCLEOTIDE SEQUENCE [LARGE SCALE GENOMIC DNA]</scope>
    <source>
        <strain evidence="2 3">DSM 11907</strain>
    </source>
</reference>
<organism evidence="2 3">
    <name type="scientific">Rhodoplanes elegans</name>
    <dbReference type="NCBI Taxonomy" id="29408"/>
    <lineage>
        <taxon>Bacteria</taxon>
        <taxon>Pseudomonadati</taxon>
        <taxon>Pseudomonadota</taxon>
        <taxon>Alphaproteobacteria</taxon>
        <taxon>Hyphomicrobiales</taxon>
        <taxon>Nitrobacteraceae</taxon>
        <taxon>Rhodoplanes</taxon>
    </lineage>
</organism>
<feature type="transmembrane region" description="Helical" evidence="1">
    <location>
        <begin position="103"/>
        <end position="122"/>
    </location>
</feature>
<feature type="non-terminal residue" evidence="2">
    <location>
        <position position="188"/>
    </location>
</feature>
<dbReference type="AlphaFoldDB" id="A0A327KEE3"/>
<feature type="transmembrane region" description="Helical" evidence="1">
    <location>
        <begin position="49"/>
        <end position="68"/>
    </location>
</feature>
<dbReference type="RefSeq" id="WP_111358596.1">
    <property type="nucleotide sequence ID" value="NZ_NPEU01000240.1"/>
</dbReference>